<dbReference type="STRING" id="74649.A0A2P6SDN2"/>
<dbReference type="EMBL" id="PDCK01000039">
    <property type="protein sequence ID" value="PRQ56791.1"/>
    <property type="molecule type" value="Genomic_DNA"/>
</dbReference>
<feature type="transmembrane region" description="Helical" evidence="1">
    <location>
        <begin position="305"/>
        <end position="323"/>
    </location>
</feature>
<keyword evidence="1" id="KW-1133">Transmembrane helix</keyword>
<organism evidence="3 4">
    <name type="scientific">Rosa chinensis</name>
    <name type="common">China rose</name>
    <dbReference type="NCBI Taxonomy" id="74649"/>
    <lineage>
        <taxon>Eukaryota</taxon>
        <taxon>Viridiplantae</taxon>
        <taxon>Streptophyta</taxon>
        <taxon>Embryophyta</taxon>
        <taxon>Tracheophyta</taxon>
        <taxon>Spermatophyta</taxon>
        <taxon>Magnoliopsida</taxon>
        <taxon>eudicotyledons</taxon>
        <taxon>Gunneridae</taxon>
        <taxon>Pentapetalae</taxon>
        <taxon>rosids</taxon>
        <taxon>fabids</taxon>
        <taxon>Rosales</taxon>
        <taxon>Rosaceae</taxon>
        <taxon>Rosoideae</taxon>
        <taxon>Rosoideae incertae sedis</taxon>
        <taxon>Rosa</taxon>
    </lineage>
</organism>
<dbReference type="Pfam" id="PF13962">
    <property type="entry name" value="PGG"/>
    <property type="match status" value="1"/>
</dbReference>
<reference evidence="3 4" key="1">
    <citation type="journal article" date="2018" name="Nat. Genet.">
        <title>The Rosa genome provides new insights in the design of modern roses.</title>
        <authorList>
            <person name="Bendahmane M."/>
        </authorList>
    </citation>
    <scope>NUCLEOTIDE SEQUENCE [LARGE SCALE GENOMIC DNA]</scope>
    <source>
        <strain evidence="4">cv. Old Blush</strain>
    </source>
</reference>
<feature type="transmembrane region" description="Helical" evidence="1">
    <location>
        <begin position="230"/>
        <end position="253"/>
    </location>
</feature>
<dbReference type="Proteomes" id="UP000238479">
    <property type="component" value="Chromosome 1"/>
</dbReference>
<gene>
    <name evidence="3" type="ORF">RchiOBHm_Chr1g0341211</name>
</gene>
<dbReference type="AlphaFoldDB" id="A0A2P6SDN2"/>
<feature type="transmembrane region" description="Helical" evidence="1">
    <location>
        <begin position="274"/>
        <end position="299"/>
    </location>
</feature>
<name>A0A2P6SDN2_ROSCH</name>
<sequence>MCINLGINNIREMKLIHVRSGEFLKLMCKMIKDFDRTEMQNACVSKALFQAVERGIPEFIIQVCKTKPELLWSTNEKKRSIFHFAIECRQEKIYNLIYGLHMKDAFATLKDISNNSLLHMAAMLSPFGQLNRITGPALKVQRELQWFKEVETIVPPQYLENLPDNKRPRDLFTKYHKKLVAEGEKWMKDTAGSCSLVGALIVTIMFAAAFTVPGGNDQNKGFPIFVNDKLFSLFIISDAISLISSSTSSLMFLEILTSRYAEEDFLKSLPTKMLVGLLSLFVSIATMMLAFCAALLLMLQGKPSTVFPLICLASVPVILFACLKFPLFGEIFNSTYGSSIFNRKVNKHWFV</sequence>
<keyword evidence="1" id="KW-0472">Membrane</keyword>
<keyword evidence="4" id="KW-1185">Reference proteome</keyword>
<evidence type="ECO:0000259" key="2">
    <source>
        <dbReference type="Pfam" id="PF13962"/>
    </source>
</evidence>
<comment type="caution">
    <text evidence="3">The sequence shown here is derived from an EMBL/GenBank/DDBJ whole genome shotgun (WGS) entry which is preliminary data.</text>
</comment>
<dbReference type="PANTHER" id="PTHR24177:SF329">
    <property type="entry name" value="ANKYRIN REPEAT PROTEIN"/>
    <property type="match status" value="1"/>
</dbReference>
<keyword evidence="1" id="KW-0812">Transmembrane</keyword>
<dbReference type="PANTHER" id="PTHR24177">
    <property type="entry name" value="CASKIN"/>
    <property type="match status" value="1"/>
</dbReference>
<dbReference type="Gramene" id="PRQ56791">
    <property type="protein sequence ID" value="PRQ56791"/>
    <property type="gene ID" value="RchiOBHm_Chr1g0341211"/>
</dbReference>
<feature type="transmembrane region" description="Helical" evidence="1">
    <location>
        <begin position="191"/>
        <end position="210"/>
    </location>
</feature>
<dbReference type="InterPro" id="IPR026961">
    <property type="entry name" value="PGG_dom"/>
</dbReference>
<dbReference type="OMA" id="FEASHEL"/>
<dbReference type="GO" id="GO:0016020">
    <property type="term" value="C:membrane"/>
    <property type="evidence" value="ECO:0007669"/>
    <property type="project" value="TreeGrafter"/>
</dbReference>
<evidence type="ECO:0000256" key="1">
    <source>
        <dbReference type="SAM" id="Phobius"/>
    </source>
</evidence>
<proteinExistence type="predicted"/>
<feature type="domain" description="PGG" evidence="2">
    <location>
        <begin position="184"/>
        <end position="296"/>
    </location>
</feature>
<evidence type="ECO:0000313" key="4">
    <source>
        <dbReference type="Proteomes" id="UP000238479"/>
    </source>
</evidence>
<accession>A0A2P6SDN2</accession>
<evidence type="ECO:0000313" key="3">
    <source>
        <dbReference type="EMBL" id="PRQ56791.1"/>
    </source>
</evidence>
<protein>
    <submittedName>
        <fullName evidence="3">Putative PGG domain-containing protein</fullName>
    </submittedName>
</protein>